<dbReference type="AlphaFoldDB" id="A0A010SVT0"/>
<reference evidence="1 2" key="1">
    <citation type="journal article" date="2011" name="J. Bacteriol.">
        <title>Draft genome sequence of the polycyclic aromatic hydrocarbon-degrading, genetically engineered bioluminescent bioreporter Pseudomonas fluorescens HK44.</title>
        <authorList>
            <person name="Chauhan A."/>
            <person name="Layton A.C."/>
            <person name="Williams D.E."/>
            <person name="Smartt A.E."/>
            <person name="Ripp S."/>
            <person name="Karpinets T.V."/>
            <person name="Brown S.D."/>
            <person name="Sayler G.S."/>
        </authorList>
    </citation>
    <scope>NUCLEOTIDE SEQUENCE [LARGE SCALE GENOMIC DNA]</scope>
    <source>
        <strain evidence="1 2">HK44</strain>
    </source>
</reference>
<dbReference type="PATRIC" id="fig|1042209.11.peg.2134"/>
<organism evidence="1 2">
    <name type="scientific">Pseudomonas fluorescens HK44</name>
    <dbReference type="NCBI Taxonomy" id="1042209"/>
    <lineage>
        <taxon>Bacteria</taxon>
        <taxon>Pseudomonadati</taxon>
        <taxon>Pseudomonadota</taxon>
        <taxon>Gammaproteobacteria</taxon>
        <taxon>Pseudomonadales</taxon>
        <taxon>Pseudomonadaceae</taxon>
        <taxon>Pseudomonas</taxon>
    </lineage>
</organism>
<name>A0A010SVT0_PSEFL</name>
<evidence type="ECO:0000313" key="2">
    <source>
        <dbReference type="Proteomes" id="UP000022611"/>
    </source>
</evidence>
<protein>
    <submittedName>
        <fullName evidence="1">Uncharacterized protein</fullName>
    </submittedName>
</protein>
<dbReference type="Proteomes" id="UP000022611">
    <property type="component" value="Unassembled WGS sequence"/>
</dbReference>
<comment type="caution">
    <text evidence="1">The sequence shown here is derived from an EMBL/GenBank/DDBJ whole genome shotgun (WGS) entry which is preliminary data.</text>
</comment>
<dbReference type="EMBL" id="AFOY02000009">
    <property type="protein sequence ID" value="EXF94973.1"/>
    <property type="molecule type" value="Genomic_DNA"/>
</dbReference>
<sequence length="36" mass="4340">MRLWAGVRHDLEPLPFCYRHEDALDLLLFKAEERAQ</sequence>
<accession>A0A010SVT0</accession>
<dbReference type="HOGENOM" id="CLU_3357844_0_0_6"/>
<gene>
    <name evidence="1" type="ORF">HK44_027820</name>
</gene>
<evidence type="ECO:0000313" key="1">
    <source>
        <dbReference type="EMBL" id="EXF94973.1"/>
    </source>
</evidence>
<proteinExistence type="predicted"/>